<proteinExistence type="predicted"/>
<dbReference type="EMBL" id="AGNL01000047">
    <property type="protein sequence ID" value="EJK78075.1"/>
    <property type="molecule type" value="Genomic_DNA"/>
</dbReference>
<evidence type="ECO:0000313" key="2">
    <source>
        <dbReference type="EMBL" id="EJK78075.1"/>
    </source>
</evidence>
<gene>
    <name evidence="2" type="ORF">THAOC_00044</name>
</gene>
<accession>K0TK62</accession>
<dbReference type="Proteomes" id="UP000266841">
    <property type="component" value="Unassembled WGS sequence"/>
</dbReference>
<protein>
    <submittedName>
        <fullName evidence="2">Uncharacterized protein</fullName>
    </submittedName>
</protein>
<reference evidence="2 3" key="1">
    <citation type="journal article" date="2012" name="Genome Biol.">
        <title>Genome and low-iron response of an oceanic diatom adapted to chronic iron limitation.</title>
        <authorList>
            <person name="Lommer M."/>
            <person name="Specht M."/>
            <person name="Roy A.S."/>
            <person name="Kraemer L."/>
            <person name="Andreson R."/>
            <person name="Gutowska M.A."/>
            <person name="Wolf J."/>
            <person name="Bergner S.V."/>
            <person name="Schilhabel M.B."/>
            <person name="Klostermeier U.C."/>
            <person name="Beiko R.G."/>
            <person name="Rosenstiel P."/>
            <person name="Hippler M."/>
            <person name="Laroche J."/>
        </authorList>
    </citation>
    <scope>NUCLEOTIDE SEQUENCE [LARGE SCALE GENOMIC DNA]</scope>
    <source>
        <strain evidence="2 3">CCMP1005</strain>
    </source>
</reference>
<comment type="caution">
    <text evidence="2">The sequence shown here is derived from an EMBL/GenBank/DDBJ whole genome shotgun (WGS) entry which is preliminary data.</text>
</comment>
<feature type="region of interest" description="Disordered" evidence="1">
    <location>
        <begin position="1"/>
        <end position="40"/>
    </location>
</feature>
<name>K0TK62_THAOC</name>
<dbReference type="AlphaFoldDB" id="K0TK62"/>
<organism evidence="2 3">
    <name type="scientific">Thalassiosira oceanica</name>
    <name type="common">Marine diatom</name>
    <dbReference type="NCBI Taxonomy" id="159749"/>
    <lineage>
        <taxon>Eukaryota</taxon>
        <taxon>Sar</taxon>
        <taxon>Stramenopiles</taxon>
        <taxon>Ochrophyta</taxon>
        <taxon>Bacillariophyta</taxon>
        <taxon>Coscinodiscophyceae</taxon>
        <taxon>Thalassiosirophycidae</taxon>
        <taxon>Thalassiosirales</taxon>
        <taxon>Thalassiosiraceae</taxon>
        <taxon>Thalassiosira</taxon>
    </lineage>
</organism>
<sequence length="202" mass="22997">MKITEKAKRERGERKPSSVPRPVKTEKQRSPGNTSNAEEAGVRTFYDQHFQATQPDADRRVLGKSNGTSCGRTFYKHGQNPDRRIFSVGVKMVKHMVGANGQRLGQPFLVKGGRHIGRFPFQRGGHAFRDRSSPKWSKRWSTCKKAARRANCDQVFDHFCNGQTPDREIFDQVFDHVFRCGAPPIDQDQNPTYLDYLGQATD</sequence>
<evidence type="ECO:0000313" key="3">
    <source>
        <dbReference type="Proteomes" id="UP000266841"/>
    </source>
</evidence>
<feature type="compositionally biased region" description="Basic and acidic residues" evidence="1">
    <location>
        <begin position="1"/>
        <end position="16"/>
    </location>
</feature>
<evidence type="ECO:0000256" key="1">
    <source>
        <dbReference type="SAM" id="MobiDB-lite"/>
    </source>
</evidence>
<keyword evidence="3" id="KW-1185">Reference proteome</keyword>